<sequence>MSEKKSEEDLEEELNNEYRSTGYGTLYVPRMFAQHPFPLSDQRKNVYRAFNGNKVLLLEAGYEFDPVNDEIKSLGLPFGMLPRWLILMITTKAKLTGNREVNLSKTISKFLKKIGYEVSGGDSGSLTQLNNQIKRLINCRISYLIFEDTEKPETNKMKVNVGPIDEITFWDVSYDEEDEKVKNVQVRLHERFFYEIKNHSFPVKELHIQKLRPKVFAIDLYLYLSHRMSYLKKDTLISWEDLNKQFGSNFSNHVDFGKRAREYIRLIQKEVYPELNYVFKRGRLVLKKSPTPVKKLSTINY</sequence>
<name>A0A6M1TB66_9BACT</name>
<dbReference type="InterPro" id="IPR006881">
    <property type="entry name" value="RepA_C"/>
</dbReference>
<evidence type="ECO:0008006" key="3">
    <source>
        <dbReference type="Google" id="ProtNLM"/>
    </source>
</evidence>
<dbReference type="Pfam" id="PF04796">
    <property type="entry name" value="RepA_C"/>
    <property type="match status" value="1"/>
</dbReference>
<accession>A0A6M1TB66</accession>
<dbReference type="AlphaFoldDB" id="A0A6M1TB66"/>
<organism evidence="1 2">
    <name type="scientific">Fodinibius halophilus</name>
    <dbReference type="NCBI Taxonomy" id="1736908"/>
    <lineage>
        <taxon>Bacteria</taxon>
        <taxon>Pseudomonadati</taxon>
        <taxon>Balneolota</taxon>
        <taxon>Balneolia</taxon>
        <taxon>Balneolales</taxon>
        <taxon>Balneolaceae</taxon>
        <taxon>Fodinibius</taxon>
    </lineage>
</organism>
<evidence type="ECO:0000313" key="1">
    <source>
        <dbReference type="EMBL" id="NGP87572.1"/>
    </source>
</evidence>
<dbReference type="EMBL" id="JAALLS010000004">
    <property type="protein sequence ID" value="NGP87572.1"/>
    <property type="molecule type" value="Genomic_DNA"/>
</dbReference>
<comment type="caution">
    <text evidence="1">The sequence shown here is derived from an EMBL/GenBank/DDBJ whole genome shotgun (WGS) entry which is preliminary data.</text>
</comment>
<proteinExistence type="predicted"/>
<protein>
    <recommendedName>
        <fullName evidence="3">Plasmid encoded RepA protein</fullName>
    </recommendedName>
</protein>
<gene>
    <name evidence="1" type="ORF">G3569_04335</name>
</gene>
<keyword evidence="2" id="KW-1185">Reference proteome</keyword>
<dbReference type="RefSeq" id="WP_165266458.1">
    <property type="nucleotide sequence ID" value="NZ_JAALLS010000004.1"/>
</dbReference>
<dbReference type="Proteomes" id="UP000479132">
    <property type="component" value="Unassembled WGS sequence"/>
</dbReference>
<reference evidence="1 2" key="1">
    <citation type="submission" date="2020-02" db="EMBL/GenBank/DDBJ databases">
        <title>Aliifodinibius halophilus 2W32, complete genome.</title>
        <authorList>
            <person name="Li Y."/>
            <person name="Wu S."/>
        </authorList>
    </citation>
    <scope>NUCLEOTIDE SEQUENCE [LARGE SCALE GENOMIC DNA]</scope>
    <source>
        <strain evidence="1 2">2W32</strain>
    </source>
</reference>
<evidence type="ECO:0000313" key="2">
    <source>
        <dbReference type="Proteomes" id="UP000479132"/>
    </source>
</evidence>